<evidence type="ECO:0008006" key="5">
    <source>
        <dbReference type="Google" id="ProtNLM"/>
    </source>
</evidence>
<dbReference type="Proteomes" id="UP001321582">
    <property type="component" value="Chromosome"/>
</dbReference>
<dbReference type="PANTHER" id="PTHR34293">
    <property type="entry name" value="HTH-TYPE TRANSCRIPTIONAL REGULATOR TRMBL2"/>
    <property type="match status" value="1"/>
</dbReference>
<keyword evidence="4" id="KW-1185">Reference proteome</keyword>
<dbReference type="KEGG" id="haby:HLVA_04370"/>
<dbReference type="Pfam" id="PF11495">
    <property type="entry name" value="Regulator_TrmB"/>
    <property type="match status" value="1"/>
</dbReference>
<reference evidence="3 4" key="1">
    <citation type="submission" date="2022-11" db="EMBL/GenBank/DDBJ databases">
        <title>Haliovirga abyssi gen. nov., sp. nov., a mesophilic fermentative bacterium isolated from the Iheya North hydrothermal field and the proposal of Haliovirgaceae fam. nov.</title>
        <authorList>
            <person name="Miyazaki U."/>
            <person name="Tame A."/>
            <person name="Miyazaki J."/>
            <person name="Takai K."/>
            <person name="Sawayama S."/>
            <person name="Kitajima M."/>
            <person name="Okamoto A."/>
            <person name="Nakagawa S."/>
        </authorList>
    </citation>
    <scope>NUCLEOTIDE SEQUENCE [LARGE SCALE GENOMIC DNA]</scope>
    <source>
        <strain evidence="3 4">IC12</strain>
    </source>
</reference>
<dbReference type="InterPro" id="IPR002831">
    <property type="entry name" value="Tscrpt_reg_TrmB_N"/>
</dbReference>
<dbReference type="SUPFAM" id="SSF46785">
    <property type="entry name" value="Winged helix' DNA-binding domain"/>
    <property type="match status" value="1"/>
</dbReference>
<evidence type="ECO:0000313" key="3">
    <source>
        <dbReference type="EMBL" id="BDU49868.1"/>
    </source>
</evidence>
<protein>
    <recommendedName>
        <fullName evidence="5">TrmB family transcriptional regulator</fullName>
    </recommendedName>
</protein>
<proteinExistence type="predicted"/>
<dbReference type="CDD" id="cd09124">
    <property type="entry name" value="PLDc_like_TrmB_middle"/>
    <property type="match status" value="1"/>
</dbReference>
<organism evidence="3 4">
    <name type="scientific">Haliovirga abyssi</name>
    <dbReference type="NCBI Taxonomy" id="2996794"/>
    <lineage>
        <taxon>Bacteria</taxon>
        <taxon>Fusobacteriati</taxon>
        <taxon>Fusobacteriota</taxon>
        <taxon>Fusobacteriia</taxon>
        <taxon>Fusobacteriales</taxon>
        <taxon>Haliovirgaceae</taxon>
        <taxon>Haliovirga</taxon>
    </lineage>
</organism>
<dbReference type="RefSeq" id="WP_307904809.1">
    <property type="nucleotide sequence ID" value="NZ_AP027059.1"/>
</dbReference>
<dbReference type="EMBL" id="AP027059">
    <property type="protein sequence ID" value="BDU49868.1"/>
    <property type="molecule type" value="Genomic_DNA"/>
</dbReference>
<feature type="domain" description="Transcription regulator TrmB N-terminal" evidence="1">
    <location>
        <begin position="8"/>
        <end position="75"/>
    </location>
</feature>
<dbReference type="Gene3D" id="1.10.10.10">
    <property type="entry name" value="Winged helix-like DNA-binding domain superfamily/Winged helix DNA-binding domain"/>
    <property type="match status" value="1"/>
</dbReference>
<dbReference type="InterPro" id="IPR036390">
    <property type="entry name" value="WH_DNA-bd_sf"/>
</dbReference>
<dbReference type="InterPro" id="IPR051797">
    <property type="entry name" value="TrmB-like"/>
</dbReference>
<feature type="domain" description="Transcription regulator TrmB C-terminal" evidence="2">
    <location>
        <begin position="113"/>
        <end position="210"/>
    </location>
</feature>
<dbReference type="Pfam" id="PF01978">
    <property type="entry name" value="TrmB"/>
    <property type="match status" value="1"/>
</dbReference>
<dbReference type="AlphaFoldDB" id="A0AAU9DCJ3"/>
<evidence type="ECO:0000313" key="4">
    <source>
        <dbReference type="Proteomes" id="UP001321582"/>
    </source>
</evidence>
<dbReference type="PANTHER" id="PTHR34293:SF1">
    <property type="entry name" value="HTH-TYPE TRANSCRIPTIONAL REGULATOR TRMBL2"/>
    <property type="match status" value="1"/>
</dbReference>
<sequence>MEKVVDELQKFNLSKIEATVYLTLVRYSGLNGSQISKLLNANRGSVYSALNSLYDKGAVYLMPGEKKVYKAKKPEIFIENLKNKYIEDYKNSAEVLKDEFSKFESVKTQEQEYWNIKGQNNFILKAKELLFSAQEEIYINTNYNLRAFSEEFKELNSRGVKIIMFSPEKIETEFKFIELYSLGQEPDVINKKMMLVVDDSVALIMSGKATGEFIGTFTSNKYLVEIVSEHIHYDIYMLKIGQKFGSSLFKDIKLKTHHEENFINKIIDGVKNAEKNKKKLKLKK</sequence>
<accession>A0AAU9DCJ3</accession>
<gene>
    <name evidence="3" type="ORF">HLVA_04370</name>
</gene>
<evidence type="ECO:0000259" key="2">
    <source>
        <dbReference type="Pfam" id="PF11495"/>
    </source>
</evidence>
<dbReference type="InterPro" id="IPR036388">
    <property type="entry name" value="WH-like_DNA-bd_sf"/>
</dbReference>
<evidence type="ECO:0000259" key="1">
    <source>
        <dbReference type="Pfam" id="PF01978"/>
    </source>
</evidence>
<dbReference type="InterPro" id="IPR021586">
    <property type="entry name" value="Tscrpt_reg_TrmB_C"/>
</dbReference>
<name>A0AAU9DCJ3_9FUSO</name>